<dbReference type="EMBL" id="POUB01000171">
    <property type="protein sequence ID" value="PZF92776.1"/>
    <property type="molecule type" value="Genomic_DNA"/>
</dbReference>
<dbReference type="InterPro" id="IPR050553">
    <property type="entry name" value="Thioredoxin_ResA/DsbE_sf"/>
</dbReference>
<dbReference type="PROSITE" id="PS00194">
    <property type="entry name" value="THIOREDOXIN_1"/>
    <property type="match status" value="1"/>
</dbReference>
<keyword evidence="2" id="KW-0201">Cytochrome c-type biogenesis</keyword>
<evidence type="ECO:0000256" key="1">
    <source>
        <dbReference type="ARBA" id="ARBA00004196"/>
    </source>
</evidence>
<dbReference type="AlphaFoldDB" id="A0A2W2D6K6"/>
<evidence type="ECO:0000256" key="2">
    <source>
        <dbReference type="ARBA" id="ARBA00022748"/>
    </source>
</evidence>
<evidence type="ECO:0000313" key="5">
    <source>
        <dbReference type="EMBL" id="PZF92776.1"/>
    </source>
</evidence>
<dbReference type="Pfam" id="PF08534">
    <property type="entry name" value="Redoxin"/>
    <property type="match status" value="1"/>
</dbReference>
<reference evidence="5 6" key="1">
    <citation type="submission" date="2018-01" db="EMBL/GenBank/DDBJ databases">
        <title>Draft genome sequence of Salinispora sp. 13K206.</title>
        <authorList>
            <person name="Sahin N."/>
            <person name="Saygin H."/>
            <person name="Ay H."/>
        </authorList>
    </citation>
    <scope>NUCLEOTIDE SEQUENCE [LARGE SCALE GENOMIC DNA]</scope>
    <source>
        <strain evidence="5 6">13K206</strain>
    </source>
</reference>
<comment type="subcellular location">
    <subcellularLocation>
        <location evidence="1">Cell envelope</location>
    </subcellularLocation>
</comment>
<organism evidence="5 6">
    <name type="scientific">Micromonospora deserti</name>
    <dbReference type="NCBI Taxonomy" id="2070366"/>
    <lineage>
        <taxon>Bacteria</taxon>
        <taxon>Bacillati</taxon>
        <taxon>Actinomycetota</taxon>
        <taxon>Actinomycetes</taxon>
        <taxon>Micromonosporales</taxon>
        <taxon>Micromonosporaceae</taxon>
        <taxon>Micromonospora</taxon>
    </lineage>
</organism>
<dbReference type="GO" id="GO:0030313">
    <property type="term" value="C:cell envelope"/>
    <property type="evidence" value="ECO:0007669"/>
    <property type="project" value="UniProtKB-SubCell"/>
</dbReference>
<dbReference type="InterPro" id="IPR017937">
    <property type="entry name" value="Thioredoxin_CS"/>
</dbReference>
<feature type="region of interest" description="Disordered" evidence="3">
    <location>
        <begin position="1"/>
        <end position="30"/>
    </location>
</feature>
<dbReference type="Gene3D" id="3.40.30.10">
    <property type="entry name" value="Glutaredoxin"/>
    <property type="match status" value="1"/>
</dbReference>
<comment type="caution">
    <text evidence="5">The sequence shown here is derived from an EMBL/GenBank/DDBJ whole genome shotgun (WGS) entry which is preliminary data.</text>
</comment>
<dbReference type="GO" id="GO:0016491">
    <property type="term" value="F:oxidoreductase activity"/>
    <property type="evidence" value="ECO:0007669"/>
    <property type="project" value="InterPro"/>
</dbReference>
<dbReference type="PROSITE" id="PS51352">
    <property type="entry name" value="THIOREDOXIN_2"/>
    <property type="match status" value="1"/>
</dbReference>
<dbReference type="InterPro" id="IPR013740">
    <property type="entry name" value="Redoxin"/>
</dbReference>
<dbReference type="InterPro" id="IPR013766">
    <property type="entry name" value="Thioredoxin_domain"/>
</dbReference>
<feature type="domain" description="Thioredoxin" evidence="4">
    <location>
        <begin position="60"/>
        <end position="208"/>
    </location>
</feature>
<dbReference type="InterPro" id="IPR036249">
    <property type="entry name" value="Thioredoxin-like_sf"/>
</dbReference>
<name>A0A2W2D6K6_9ACTN</name>
<dbReference type="CDD" id="cd02966">
    <property type="entry name" value="TlpA_like_family"/>
    <property type="match status" value="1"/>
</dbReference>
<protein>
    <recommendedName>
        <fullName evidence="4">Thioredoxin domain-containing protein</fullName>
    </recommendedName>
</protein>
<evidence type="ECO:0000313" key="6">
    <source>
        <dbReference type="Proteomes" id="UP000248749"/>
    </source>
</evidence>
<proteinExistence type="predicted"/>
<keyword evidence="6" id="KW-1185">Reference proteome</keyword>
<dbReference type="SUPFAM" id="SSF52833">
    <property type="entry name" value="Thioredoxin-like"/>
    <property type="match status" value="1"/>
</dbReference>
<sequence>MAPADLGDVPSGQRRSRAPTPAQGGGPVTGQRPLIARRAVLVGAAAAAGLAATVPLAHALRAGDGTPAAPANRLASPLAGTGPDGTFFDLATLRGHVAVVTVWASWCEPCRREFPVLLAAQESWYEAGLRVVGLNTADRPASARRFLREVGAEALPMVSDPDSRHAVAWGVRGIPETFVVDRGGRLAARHQGEVTREWLVASVEPLLR</sequence>
<dbReference type="GO" id="GO:0017004">
    <property type="term" value="P:cytochrome complex assembly"/>
    <property type="evidence" value="ECO:0007669"/>
    <property type="project" value="UniProtKB-KW"/>
</dbReference>
<gene>
    <name evidence="5" type="ORF">C1I99_21370</name>
</gene>
<dbReference type="PANTHER" id="PTHR42852:SF13">
    <property type="entry name" value="PROTEIN DIPZ"/>
    <property type="match status" value="1"/>
</dbReference>
<dbReference type="Proteomes" id="UP000248749">
    <property type="component" value="Unassembled WGS sequence"/>
</dbReference>
<dbReference type="PANTHER" id="PTHR42852">
    <property type="entry name" value="THIOL:DISULFIDE INTERCHANGE PROTEIN DSBE"/>
    <property type="match status" value="1"/>
</dbReference>
<accession>A0A2W2D6K6</accession>
<evidence type="ECO:0000256" key="3">
    <source>
        <dbReference type="SAM" id="MobiDB-lite"/>
    </source>
</evidence>
<evidence type="ECO:0000259" key="4">
    <source>
        <dbReference type="PROSITE" id="PS51352"/>
    </source>
</evidence>